<evidence type="ECO:0000313" key="2">
    <source>
        <dbReference type="Proteomes" id="UP001418444"/>
    </source>
</evidence>
<dbReference type="SUPFAM" id="SSF52141">
    <property type="entry name" value="Uracil-DNA glycosylase-like"/>
    <property type="match status" value="1"/>
</dbReference>
<evidence type="ECO:0000313" key="1">
    <source>
        <dbReference type="EMBL" id="GAA3966127.1"/>
    </source>
</evidence>
<reference evidence="2" key="1">
    <citation type="journal article" date="2019" name="Int. J. Syst. Evol. Microbiol.">
        <title>The Global Catalogue of Microorganisms (GCM) 10K type strain sequencing project: providing services to taxonomists for standard genome sequencing and annotation.</title>
        <authorList>
            <consortium name="The Broad Institute Genomics Platform"/>
            <consortium name="The Broad Institute Genome Sequencing Center for Infectious Disease"/>
            <person name="Wu L."/>
            <person name="Ma J."/>
        </authorList>
    </citation>
    <scope>NUCLEOTIDE SEQUENCE [LARGE SCALE GENOMIC DNA]</scope>
    <source>
        <strain evidence="2">JCM 16923</strain>
    </source>
</reference>
<protein>
    <submittedName>
        <fullName evidence="1">Uracil-DNA glycosylase</fullName>
    </submittedName>
</protein>
<dbReference type="InterPro" id="IPR036895">
    <property type="entry name" value="Uracil-DNA_glycosylase-like_sf"/>
</dbReference>
<organism evidence="1 2">
    <name type="scientific">Gordonia caeni</name>
    <dbReference type="NCBI Taxonomy" id="1007097"/>
    <lineage>
        <taxon>Bacteria</taxon>
        <taxon>Bacillati</taxon>
        <taxon>Actinomycetota</taxon>
        <taxon>Actinomycetes</taxon>
        <taxon>Mycobacteriales</taxon>
        <taxon>Gordoniaceae</taxon>
        <taxon>Gordonia</taxon>
    </lineage>
</organism>
<gene>
    <name evidence="1" type="ORF">GCM10022231_28740</name>
</gene>
<name>A0ABP7PID0_9ACTN</name>
<sequence length="226" mass="25395">MTIWNHHAYDRGELLSKVHTPDNVDARMARRYDGHIGDLNRWVDEIRGETGESIPYFDPDAASLGVRILMLFQDPSGAADGESGFISKHNNDPTARNYYEATEEAGVPYDLTLNWNVVPWWSTKNPEFPGRTAGKEAPRAAPYLAEFIRRLGAPPRVLVLSGNDSQKAWDRIATRIDPVLTADTRILRCPHPGPMSYNAVNRADGRKNREHIAEVFRSATELAQTE</sequence>
<accession>A0ABP7PID0</accession>
<dbReference type="RefSeq" id="WP_344784961.1">
    <property type="nucleotide sequence ID" value="NZ_BAAAZW010000008.1"/>
</dbReference>
<dbReference type="Gene3D" id="3.40.470.10">
    <property type="entry name" value="Uracil-DNA glycosylase-like domain"/>
    <property type="match status" value="1"/>
</dbReference>
<dbReference type="Proteomes" id="UP001418444">
    <property type="component" value="Unassembled WGS sequence"/>
</dbReference>
<dbReference type="EMBL" id="BAAAZW010000008">
    <property type="protein sequence ID" value="GAA3966127.1"/>
    <property type="molecule type" value="Genomic_DNA"/>
</dbReference>
<keyword evidence="2" id="KW-1185">Reference proteome</keyword>
<comment type="caution">
    <text evidence="1">The sequence shown here is derived from an EMBL/GenBank/DDBJ whole genome shotgun (WGS) entry which is preliminary data.</text>
</comment>
<proteinExistence type="predicted"/>